<keyword evidence="2" id="KW-0732">Signal</keyword>
<evidence type="ECO:0000256" key="1">
    <source>
        <dbReference type="SAM" id="MobiDB-lite"/>
    </source>
</evidence>
<protein>
    <submittedName>
        <fullName evidence="3">Uncharacterized protein</fullName>
    </submittedName>
</protein>
<feature type="compositionally biased region" description="Low complexity" evidence="1">
    <location>
        <begin position="184"/>
        <end position="198"/>
    </location>
</feature>
<proteinExistence type="predicted"/>
<feature type="signal peptide" evidence="2">
    <location>
        <begin position="1"/>
        <end position="23"/>
    </location>
</feature>
<comment type="caution">
    <text evidence="3">The sequence shown here is derived from an EMBL/GenBank/DDBJ whole genome shotgun (WGS) entry which is preliminary data.</text>
</comment>
<dbReference type="AlphaFoldDB" id="A0AAE0GES6"/>
<dbReference type="Proteomes" id="UP001190700">
    <property type="component" value="Unassembled WGS sequence"/>
</dbReference>
<gene>
    <name evidence="3" type="ORF">CYMTET_15181</name>
</gene>
<reference evidence="3 4" key="1">
    <citation type="journal article" date="2015" name="Genome Biol. Evol.">
        <title>Comparative Genomics of a Bacterivorous Green Alga Reveals Evolutionary Causalities and Consequences of Phago-Mixotrophic Mode of Nutrition.</title>
        <authorList>
            <person name="Burns J.A."/>
            <person name="Paasch A."/>
            <person name="Narechania A."/>
            <person name="Kim E."/>
        </authorList>
    </citation>
    <scope>NUCLEOTIDE SEQUENCE [LARGE SCALE GENOMIC DNA]</scope>
    <source>
        <strain evidence="3 4">PLY_AMNH</strain>
    </source>
</reference>
<accession>A0AAE0GES6</accession>
<dbReference type="EMBL" id="LGRX02006392">
    <property type="protein sequence ID" value="KAK3276774.1"/>
    <property type="molecule type" value="Genomic_DNA"/>
</dbReference>
<evidence type="ECO:0000313" key="3">
    <source>
        <dbReference type="EMBL" id="KAK3276774.1"/>
    </source>
</evidence>
<organism evidence="3 4">
    <name type="scientific">Cymbomonas tetramitiformis</name>
    <dbReference type="NCBI Taxonomy" id="36881"/>
    <lineage>
        <taxon>Eukaryota</taxon>
        <taxon>Viridiplantae</taxon>
        <taxon>Chlorophyta</taxon>
        <taxon>Pyramimonadophyceae</taxon>
        <taxon>Pyramimonadales</taxon>
        <taxon>Pyramimonadaceae</taxon>
        <taxon>Cymbomonas</taxon>
    </lineage>
</organism>
<evidence type="ECO:0000256" key="2">
    <source>
        <dbReference type="SAM" id="SignalP"/>
    </source>
</evidence>
<feature type="chain" id="PRO_5042051659" evidence="2">
    <location>
        <begin position="24"/>
        <end position="362"/>
    </location>
</feature>
<feature type="region of interest" description="Disordered" evidence="1">
    <location>
        <begin position="181"/>
        <end position="211"/>
    </location>
</feature>
<name>A0AAE0GES6_9CHLO</name>
<evidence type="ECO:0000313" key="4">
    <source>
        <dbReference type="Proteomes" id="UP001190700"/>
    </source>
</evidence>
<sequence length="362" mass="38737">MNVATFFIFTSLIFFMTWRDALCCTSVGCPQTKALSQVCSALATGDATYVQGVLSGSDRSGVAWRRLRGVLEFLTEYAERPGCAECVVRASGVKWAYYVLREGGHRRLNAVALKLLRLLDGTSEGRRAIRGRSRKRMAPCARPDRCPHLVYDLLPLSQAMASGAEGGMQLLSAQLQCMRERMTSGNGASSSGGPSPRSLRNLGTAHRGGPRSRGRAEIVALHCVSPANAAMLLKQLQANMHLRRELEERIEAELRRPGCCEAPAGANSQEGLVVRSESLMADGGLGSVARASPLEIDGAAGVAVHSHDARKGLRGQLRLVATKPWAKHAVIGPYSRARLPLPGAATLPCRCACLVAALLVTP</sequence>
<keyword evidence="4" id="KW-1185">Reference proteome</keyword>